<feature type="compositionally biased region" description="Basic and acidic residues" evidence="1">
    <location>
        <begin position="799"/>
        <end position="823"/>
    </location>
</feature>
<dbReference type="STRING" id="40998.A0A2P8A8S0"/>
<feature type="region of interest" description="Disordered" evidence="1">
    <location>
        <begin position="767"/>
        <end position="823"/>
    </location>
</feature>
<feature type="compositionally biased region" description="Basic residues" evidence="1">
    <location>
        <begin position="787"/>
        <end position="798"/>
    </location>
</feature>
<feature type="region of interest" description="Disordered" evidence="1">
    <location>
        <begin position="694"/>
        <end position="736"/>
    </location>
</feature>
<dbReference type="EMBL" id="NHZQ01000060">
    <property type="protein sequence ID" value="PSK56857.1"/>
    <property type="molecule type" value="Genomic_DNA"/>
</dbReference>
<feature type="compositionally biased region" description="Polar residues" evidence="1">
    <location>
        <begin position="70"/>
        <end position="80"/>
    </location>
</feature>
<organism evidence="2 3">
    <name type="scientific">Elsinoe australis</name>
    <dbReference type="NCBI Taxonomy" id="40998"/>
    <lineage>
        <taxon>Eukaryota</taxon>
        <taxon>Fungi</taxon>
        <taxon>Dikarya</taxon>
        <taxon>Ascomycota</taxon>
        <taxon>Pezizomycotina</taxon>
        <taxon>Dothideomycetes</taxon>
        <taxon>Dothideomycetidae</taxon>
        <taxon>Myriangiales</taxon>
        <taxon>Elsinoaceae</taxon>
        <taxon>Elsinoe</taxon>
    </lineage>
</organism>
<proteinExistence type="predicted"/>
<reference evidence="2 3" key="1">
    <citation type="submission" date="2017-05" db="EMBL/GenBank/DDBJ databases">
        <title>Draft genome sequence of Elsinoe australis.</title>
        <authorList>
            <person name="Cheng Q."/>
        </authorList>
    </citation>
    <scope>NUCLEOTIDE SEQUENCE [LARGE SCALE GENOMIC DNA]</scope>
    <source>
        <strain evidence="2 3">NL1</strain>
    </source>
</reference>
<accession>A0A2P8A8S0</accession>
<evidence type="ECO:0000313" key="3">
    <source>
        <dbReference type="Proteomes" id="UP000243723"/>
    </source>
</evidence>
<comment type="caution">
    <text evidence="2">The sequence shown here is derived from an EMBL/GenBank/DDBJ whole genome shotgun (WGS) entry which is preliminary data.</text>
</comment>
<evidence type="ECO:0000256" key="1">
    <source>
        <dbReference type="SAM" id="MobiDB-lite"/>
    </source>
</evidence>
<gene>
    <name evidence="2" type="ORF">B9Z65_6481</name>
</gene>
<dbReference type="AlphaFoldDB" id="A0A2P8A8S0"/>
<dbReference type="Proteomes" id="UP000243723">
    <property type="component" value="Unassembled WGS sequence"/>
</dbReference>
<feature type="region of interest" description="Disordered" evidence="1">
    <location>
        <begin position="1"/>
        <end position="80"/>
    </location>
</feature>
<keyword evidence="3" id="KW-1185">Reference proteome</keyword>
<feature type="compositionally biased region" description="Basic and acidic residues" evidence="1">
    <location>
        <begin position="777"/>
        <end position="786"/>
    </location>
</feature>
<sequence length="823" mass="90950">MAESEPRNGVNGNSVRPPLRILNSNTSLPQAEHLPGTQPIRKRTSPGPLNGNTSLLQAGAGQSHGPEQSPAATTPVSTTGHSEVTVILNGFLSSIEDGDLRQQLKTFIQRRRKTVVRPIHSNDIDLTLEDRLLEVAATITSSDDDTFTSHVADLVDDDPAHDPLTRDASMDVDTSSHTSIGESQILTLLDQATSDFGTFIAQPRDSFPSWNSTVDDLWSQFLDQMELQFGKVRSGYCKPSGNPETAMLQVVWHYPTISSTQIPHFGWTRDPSNGCMKALARRLGLDSSVHGLCDSIFMIEHCFERFDFDGQEGGPYVDLPVEEFEAHLDLKRKLYQLYKGPVTLLMGETSANWHKAEYPDSTVVVTSHLTVLGERAHFRIERDESNNVRQLVFISYHMHAFWLSNDALRGQLFDEIYKVVAAISLGRLLPNPGYFAWFAVNLKMRKSTGSYSPAWHWVLRHRHYEKETDTVVQPSIWPSNVHAYIEKQGLTFDPAHPDKTPLCQLIGSHNRKFVQPALTAKGLTYSEMAKRAIASIEASGRTMSDIARLATPNPAKVTATLAEHGLTRRDTGLMAVASIEKSGRTMSDLGRAAVTSIRASGRTMAQIGELGHQAVLDSGRTMAEIGKLGSLQMIANGHSHAEIGMKGWFALQEKLKSTGQTMKDIAAKSHATTVARYGHGVYAERGHRGYAAAAAAGKPISVTGPQKRRQNRQEKEASLPSPERKRRNMDSDRMAERNAARKAGLPILNQALPENRPADSRVTLRMAAADAGLTPEELEKKNAVREQRRKWSRKHKAKLREAKETAEKAAAEKNDTGEAEHDE</sequence>
<name>A0A2P8A8S0_9PEZI</name>
<evidence type="ECO:0000313" key="2">
    <source>
        <dbReference type="EMBL" id="PSK56857.1"/>
    </source>
</evidence>
<protein>
    <submittedName>
        <fullName evidence="2">Uncharacterized protein</fullName>
    </submittedName>
</protein>